<dbReference type="OMA" id="QHPCFEL"/>
<feature type="region of interest" description="Disordered" evidence="9">
    <location>
        <begin position="50"/>
        <end position="79"/>
    </location>
</feature>
<evidence type="ECO:0000256" key="6">
    <source>
        <dbReference type="ARBA" id="ARBA00022490"/>
    </source>
</evidence>
<feature type="compositionally biased region" description="Low complexity" evidence="9">
    <location>
        <begin position="1187"/>
        <end position="1198"/>
    </location>
</feature>
<dbReference type="InterPro" id="IPR036691">
    <property type="entry name" value="Endo/exonu/phosph_ase_sf"/>
</dbReference>
<evidence type="ECO:0000256" key="3">
    <source>
        <dbReference type="ARBA" id="ARBA00009678"/>
    </source>
</evidence>
<feature type="compositionally biased region" description="Polar residues" evidence="9">
    <location>
        <begin position="1345"/>
        <end position="1354"/>
    </location>
</feature>
<feature type="region of interest" description="Disordered" evidence="9">
    <location>
        <begin position="1313"/>
        <end position="1388"/>
    </location>
</feature>
<proteinExistence type="inferred from homology"/>
<accession>G0SBM9</accession>
<feature type="region of interest" description="Disordered" evidence="9">
    <location>
        <begin position="1102"/>
        <end position="1262"/>
    </location>
</feature>
<keyword evidence="12" id="KW-1185">Reference proteome</keyword>
<dbReference type="OrthoDB" id="405996at2759"/>
<dbReference type="InterPro" id="IPR002013">
    <property type="entry name" value="SAC_dom"/>
</dbReference>
<evidence type="ECO:0000256" key="5">
    <source>
        <dbReference type="ARBA" id="ARBA00022448"/>
    </source>
</evidence>
<keyword evidence="6" id="KW-0963">Cytoplasm</keyword>
<organism evidence="12">
    <name type="scientific">Chaetomium thermophilum (strain DSM 1495 / CBS 144.50 / IMI 039719)</name>
    <name type="common">Thermochaetoides thermophila</name>
    <dbReference type="NCBI Taxonomy" id="759272"/>
    <lineage>
        <taxon>Eukaryota</taxon>
        <taxon>Fungi</taxon>
        <taxon>Dikarya</taxon>
        <taxon>Ascomycota</taxon>
        <taxon>Pezizomycotina</taxon>
        <taxon>Sordariomycetes</taxon>
        <taxon>Sordariomycetidae</taxon>
        <taxon>Sordariales</taxon>
        <taxon>Chaetomiaceae</taxon>
        <taxon>Thermochaetoides</taxon>
    </lineage>
</organism>
<dbReference type="PANTHER" id="PTHR11200">
    <property type="entry name" value="INOSITOL 5-PHOSPHATASE"/>
    <property type="match status" value="1"/>
</dbReference>
<feature type="compositionally biased region" description="Low complexity" evidence="9">
    <location>
        <begin position="1322"/>
        <end position="1338"/>
    </location>
</feature>
<keyword evidence="5" id="KW-0813">Transport</keyword>
<sequence>MSQIYSDSVVIAPQGSRPSADMTSQIFIRDYPHRAVAIASGSHTLILRHSPATSEASSNGSLASSGRQRSGSSGSVSSKCMVEFTPTSKRLLEDYRPLTPRPIYGTLGLISTGRDVFLCVITQASRAATLRPGETVQRIEAVEFFCLNSAEYDDVPTDPYDLDSDIAVHTGQGFGRRDGLDHPCQELQKLLGNGTFYYSTDFDVTNRMQDRPVDATEFDLDNFDESFLWNSFMIRPLIQFRSRLQRHEREVLDASRILTCAIRGFCKTIPIPQAMAPLSTSRSGLPSYLTVISRLSCKRAGTRFNSRGIDDDGNVANFVETETIYWSPSGVVFSYVQVRGSVPVFWEQSAGLLPGQQKITITRSPDGTQPAFDKHFYGLEQAYGAVHVINLLSATKPWELELTELYRLGIRNCPLSHPGGNKSKDHALLRDTEYDFHAETKGPQGYVAANEIRRYIEDSADGFAYYLAEESDEAQPDCQGERRYVVILQQEGVFRTNCLDCLDRTNLIQTIISQMAVESFLGHRGEHALSDFWSRHGSLWADNGDALSKIYAGTGALKSSFTRTGKMSLAGAIADVRKSATRLYINNFADKARQNTIDTLLGRLVGQSPVIVYDPISDYVAGELQRRSHEFSSNQKIHIFIGTFNLNGRTEGIDEDLSPWLCPPELRGIQPEIIAIGFQEIVELNPQQIMNSDPTRKQAWERAIKRTLDKHYKLEGDDKYVLLRSGQLVGAALCIFVKASVLPHIKNVEGSVKKTGLSGMAGNKGAVAIRLDYANTPICFVTAHLAAGFANYDERNRDYATIDQGLWFQRNRGIRDHESVIWFGDFNYRIGLDLETTKNLVKKKNLESLFANDQLNLQMIAGLAFQYYSEARINFLPTYKYDIGTDNFDTSEKARIPAWTDRILRKGSNLRQLVYNSAPLRFSDHRPVYGLFECTVNIVNEKVRDKISREIYERRKAEVGRDTPNLLDDWEDEDLIGYEAIEPGLPAASSDRQKWWLEGGKMARSGISPPKPESPAHQTILNPKRQANPYVLSDEPDWVSIPRSESRMSSFSSMSTSPFENITHSMLSSSASSSGPRKLPPPYNPSTLPAKVGRMQIVDEAKASQTEGPPPPPPRRTTTNANFGAATIASASSPSESSKRKPVPSKDTTPVASGTGTPAVASPPPIAAKPANLKSKPAVARKPAHLAAPTSPASSTSTIGPADTAVQAPQPPPRHSISSFGNVGFDSTLTLLDSDPTFDNPPPKPPRRTNTGASVASMPPSIGNKPAIAVTSITQSHRVIPPAGALPGAGGIPPAIGAAIAAAAQERRLALPQRKPTTGTSGFMAGVGAGNNANAEAGTPGEFGSNINLSSQKQAPPPPPRRTTNLDLLGDDDDAGSMSGWEALKPMR</sequence>
<evidence type="ECO:0000313" key="12">
    <source>
        <dbReference type="Proteomes" id="UP000008066"/>
    </source>
</evidence>
<dbReference type="Pfam" id="PF22669">
    <property type="entry name" value="Exo_endo_phos2"/>
    <property type="match status" value="1"/>
</dbReference>
<dbReference type="STRING" id="759272.G0SBM9"/>
<dbReference type="Gene3D" id="3.60.10.10">
    <property type="entry name" value="Endonuclease/exonuclease/phosphatase"/>
    <property type="match status" value="1"/>
</dbReference>
<evidence type="ECO:0000259" key="10">
    <source>
        <dbReference type="PROSITE" id="PS50275"/>
    </source>
</evidence>
<dbReference type="HOGENOM" id="CLU_003016_2_1_1"/>
<dbReference type="GO" id="GO:0005737">
    <property type="term" value="C:cytoplasm"/>
    <property type="evidence" value="ECO:0007669"/>
    <property type="project" value="UniProtKB-SubCell"/>
</dbReference>
<name>G0SBM9_CHATD</name>
<dbReference type="EMBL" id="GL988045">
    <property type="protein sequence ID" value="EGS18805.1"/>
    <property type="molecule type" value="Genomic_DNA"/>
</dbReference>
<dbReference type="GO" id="GO:0004439">
    <property type="term" value="F:phosphatidylinositol-4,5-bisphosphate 5-phosphatase activity"/>
    <property type="evidence" value="ECO:0007669"/>
    <property type="project" value="UniProtKB-EC"/>
</dbReference>
<dbReference type="FunFam" id="3.60.10.10:FF:000029">
    <property type="entry name" value="Inositol polyphosphate 5-phosphatase"/>
    <property type="match status" value="1"/>
</dbReference>
<feature type="compositionally biased region" description="Polar residues" evidence="9">
    <location>
        <begin position="1147"/>
        <end position="1156"/>
    </location>
</feature>
<reference evidence="11 12" key="1">
    <citation type="journal article" date="2011" name="Cell">
        <title>Insight into structure and assembly of the nuclear pore complex by utilizing the genome of a eukaryotic thermophile.</title>
        <authorList>
            <person name="Amlacher S."/>
            <person name="Sarges P."/>
            <person name="Flemming D."/>
            <person name="van Noort V."/>
            <person name="Kunze R."/>
            <person name="Devos D.P."/>
            <person name="Arumugam M."/>
            <person name="Bork P."/>
            <person name="Hurt E."/>
        </authorList>
    </citation>
    <scope>NUCLEOTIDE SEQUENCE [LARGE SCALE GENOMIC DNA]</scope>
    <source>
        <strain evidence="12">DSM 1495 / CBS 144.50 / IMI 039719</strain>
    </source>
</reference>
<dbReference type="GO" id="GO:0043813">
    <property type="term" value="F:phosphatidylinositol-3,5-bisphosphate 5-phosphatase activity"/>
    <property type="evidence" value="ECO:0007669"/>
    <property type="project" value="TreeGrafter"/>
</dbReference>
<evidence type="ECO:0000256" key="9">
    <source>
        <dbReference type="SAM" id="MobiDB-lite"/>
    </source>
</evidence>
<dbReference type="GO" id="GO:0016020">
    <property type="term" value="C:membrane"/>
    <property type="evidence" value="ECO:0007669"/>
    <property type="project" value="TreeGrafter"/>
</dbReference>
<keyword evidence="7" id="KW-0378">Hydrolase</keyword>
<protein>
    <recommendedName>
        <fullName evidence="4">phosphoinositide 5-phosphatase</fullName>
        <ecNumber evidence="4">3.1.3.36</ecNumber>
    </recommendedName>
</protein>
<comment type="subcellular location">
    <subcellularLocation>
        <location evidence="1">Cytoplasm</location>
    </subcellularLocation>
</comment>
<dbReference type="Pfam" id="PF02383">
    <property type="entry name" value="Syja_N"/>
    <property type="match status" value="1"/>
</dbReference>
<feature type="region of interest" description="Disordered" evidence="9">
    <location>
        <begin position="1003"/>
        <end position="1031"/>
    </location>
</feature>
<dbReference type="Proteomes" id="UP000008066">
    <property type="component" value="Unassembled WGS sequence"/>
</dbReference>
<dbReference type="GO" id="GO:0015031">
    <property type="term" value="P:protein transport"/>
    <property type="evidence" value="ECO:0007669"/>
    <property type="project" value="UniProtKB-KW"/>
</dbReference>
<dbReference type="eggNOG" id="KOG0566">
    <property type="taxonomic scope" value="Eukaryota"/>
</dbReference>
<feature type="region of interest" description="Disordered" evidence="9">
    <location>
        <begin position="1066"/>
        <end position="1089"/>
    </location>
</feature>
<dbReference type="EC" id="3.1.3.36" evidence="4"/>
<keyword evidence="8" id="KW-0653">Protein transport</keyword>
<evidence type="ECO:0000256" key="1">
    <source>
        <dbReference type="ARBA" id="ARBA00004496"/>
    </source>
</evidence>
<evidence type="ECO:0000256" key="2">
    <source>
        <dbReference type="ARBA" id="ARBA00008943"/>
    </source>
</evidence>
<dbReference type="CDD" id="cd09090">
    <property type="entry name" value="INPP5c_ScInp51p-like"/>
    <property type="match status" value="1"/>
</dbReference>
<dbReference type="PANTHER" id="PTHR11200:SF257">
    <property type="entry name" value="PHOSPHOINOSITIDE 5-PHOSPHATASE"/>
    <property type="match status" value="1"/>
</dbReference>
<feature type="domain" description="SAC" evidence="10">
    <location>
        <begin position="187"/>
        <end position="553"/>
    </location>
</feature>
<evidence type="ECO:0000313" key="11">
    <source>
        <dbReference type="EMBL" id="EGS18805.1"/>
    </source>
</evidence>
<dbReference type="PROSITE" id="PS50275">
    <property type="entry name" value="SAC"/>
    <property type="match status" value="1"/>
</dbReference>
<feature type="compositionally biased region" description="Polar residues" evidence="9">
    <location>
        <begin position="1216"/>
        <end position="1231"/>
    </location>
</feature>
<feature type="compositionally biased region" description="Low complexity" evidence="9">
    <location>
        <begin position="54"/>
        <end position="78"/>
    </location>
</feature>
<dbReference type="KEGG" id="cthr:CTHT_0054150"/>
<dbReference type="InterPro" id="IPR046985">
    <property type="entry name" value="IP5"/>
</dbReference>
<gene>
    <name evidence="11" type="ORF">CTHT_0054150</name>
</gene>
<evidence type="ECO:0000256" key="8">
    <source>
        <dbReference type="ARBA" id="ARBA00022927"/>
    </source>
</evidence>
<dbReference type="SMART" id="SM00128">
    <property type="entry name" value="IPPc"/>
    <property type="match status" value="1"/>
</dbReference>
<comment type="similarity">
    <text evidence="3">In the central section; belongs to the inositol 1,4,5-trisphosphate 5-phosphatase family.</text>
</comment>
<comment type="similarity">
    <text evidence="2">Belongs to the synaptojanin family.</text>
</comment>
<dbReference type="RefSeq" id="XP_006695750.1">
    <property type="nucleotide sequence ID" value="XM_006695687.1"/>
</dbReference>
<evidence type="ECO:0000256" key="4">
    <source>
        <dbReference type="ARBA" id="ARBA00013044"/>
    </source>
</evidence>
<dbReference type="InterPro" id="IPR000300">
    <property type="entry name" value="IPPc"/>
</dbReference>
<dbReference type="GO" id="GO:0046856">
    <property type="term" value="P:phosphatidylinositol dephosphorylation"/>
    <property type="evidence" value="ECO:0007669"/>
    <property type="project" value="InterPro"/>
</dbReference>
<dbReference type="SUPFAM" id="SSF56219">
    <property type="entry name" value="DNase I-like"/>
    <property type="match status" value="1"/>
</dbReference>
<evidence type="ECO:0000256" key="7">
    <source>
        <dbReference type="ARBA" id="ARBA00022801"/>
    </source>
</evidence>
<dbReference type="GeneID" id="18259453"/>